<keyword evidence="2" id="KW-0645">Protease</keyword>
<keyword evidence="2" id="KW-0378">Hydrolase</keyword>
<evidence type="ECO:0000313" key="3">
    <source>
        <dbReference type="Proteomes" id="UP000553632"/>
    </source>
</evidence>
<keyword evidence="3" id="KW-1185">Reference proteome</keyword>
<organism evidence="2 3">
    <name type="scientific">Perkinsus olseni</name>
    <name type="common">Perkinsus atlanticus</name>
    <dbReference type="NCBI Taxonomy" id="32597"/>
    <lineage>
        <taxon>Eukaryota</taxon>
        <taxon>Sar</taxon>
        <taxon>Alveolata</taxon>
        <taxon>Perkinsozoa</taxon>
        <taxon>Perkinsea</taxon>
        <taxon>Perkinsida</taxon>
        <taxon>Perkinsidae</taxon>
        <taxon>Perkinsus</taxon>
    </lineage>
</organism>
<evidence type="ECO:0000259" key="1">
    <source>
        <dbReference type="SMART" id="SM00382"/>
    </source>
</evidence>
<sequence length="137" mass="14750">MVAQSWGQFGDAARDLAIEDAFLLQPRLPLLLRISLGARPPLGVLLEGPSGVGKTLLGRATAGEANDIPFLYASGSEFVEVYVGQGAKRVREVFAQARAVSPCILFIDELDAIGSRNFRGGDGQEYTQTINQLLIEM</sequence>
<gene>
    <name evidence="2" type="primary">FTSH3</name>
    <name evidence="2" type="ORF">FOZ63_008044</name>
</gene>
<dbReference type="Pfam" id="PF00004">
    <property type="entry name" value="AAA"/>
    <property type="match status" value="1"/>
</dbReference>
<dbReference type="EMBL" id="JABANO010021605">
    <property type="protein sequence ID" value="KAF4726525.1"/>
    <property type="molecule type" value="Genomic_DNA"/>
</dbReference>
<dbReference type="GO" id="GO:0008237">
    <property type="term" value="F:metallopeptidase activity"/>
    <property type="evidence" value="ECO:0007669"/>
    <property type="project" value="UniProtKB-KW"/>
</dbReference>
<evidence type="ECO:0000313" key="2">
    <source>
        <dbReference type="EMBL" id="KAF4726525.1"/>
    </source>
</evidence>
<dbReference type="GO" id="GO:0006508">
    <property type="term" value="P:proteolysis"/>
    <property type="evidence" value="ECO:0007669"/>
    <property type="project" value="UniProtKB-KW"/>
</dbReference>
<dbReference type="PANTHER" id="PTHR23076">
    <property type="entry name" value="METALLOPROTEASE M41 FTSH"/>
    <property type="match status" value="1"/>
</dbReference>
<feature type="domain" description="AAA+ ATPase" evidence="1">
    <location>
        <begin position="40"/>
        <end position="136"/>
    </location>
</feature>
<comment type="caution">
    <text evidence="2">The sequence shown here is derived from an EMBL/GenBank/DDBJ whole genome shotgun (WGS) entry which is preliminary data.</text>
</comment>
<dbReference type="SUPFAM" id="SSF52540">
    <property type="entry name" value="P-loop containing nucleoside triphosphate hydrolases"/>
    <property type="match status" value="1"/>
</dbReference>
<feature type="non-terminal residue" evidence="2">
    <location>
        <position position="1"/>
    </location>
</feature>
<reference evidence="2 3" key="1">
    <citation type="submission" date="2020-04" db="EMBL/GenBank/DDBJ databases">
        <title>Perkinsus olseni comparative genomics.</title>
        <authorList>
            <person name="Bogema D.R."/>
        </authorList>
    </citation>
    <scope>NUCLEOTIDE SEQUENCE [LARGE SCALE GENOMIC DNA]</scope>
    <source>
        <strain evidence="2 3">ATCC PRA-207</strain>
    </source>
</reference>
<dbReference type="GO" id="GO:0004176">
    <property type="term" value="F:ATP-dependent peptidase activity"/>
    <property type="evidence" value="ECO:0007669"/>
    <property type="project" value="TreeGrafter"/>
</dbReference>
<accession>A0A7J6S1X0</accession>
<dbReference type="PANTHER" id="PTHR23076:SF97">
    <property type="entry name" value="ATP-DEPENDENT ZINC METALLOPROTEASE YME1L1"/>
    <property type="match status" value="1"/>
</dbReference>
<dbReference type="Proteomes" id="UP000553632">
    <property type="component" value="Unassembled WGS sequence"/>
</dbReference>
<dbReference type="InterPro" id="IPR003593">
    <property type="entry name" value="AAA+_ATPase"/>
</dbReference>
<proteinExistence type="predicted"/>
<dbReference type="AlphaFoldDB" id="A0A7J6S1X0"/>
<protein>
    <submittedName>
        <fullName evidence="2">ATP-dependent zinc metalloprotease FtsH 3</fullName>
    </submittedName>
</protein>
<dbReference type="GO" id="GO:0016887">
    <property type="term" value="F:ATP hydrolysis activity"/>
    <property type="evidence" value="ECO:0007669"/>
    <property type="project" value="InterPro"/>
</dbReference>
<dbReference type="Gene3D" id="3.40.50.300">
    <property type="entry name" value="P-loop containing nucleotide triphosphate hydrolases"/>
    <property type="match status" value="1"/>
</dbReference>
<dbReference type="GO" id="GO:0005739">
    <property type="term" value="C:mitochondrion"/>
    <property type="evidence" value="ECO:0007669"/>
    <property type="project" value="TreeGrafter"/>
</dbReference>
<keyword evidence="2" id="KW-0482">Metalloprotease</keyword>
<dbReference type="InterPro" id="IPR003959">
    <property type="entry name" value="ATPase_AAA_core"/>
</dbReference>
<dbReference type="InterPro" id="IPR027417">
    <property type="entry name" value="P-loop_NTPase"/>
</dbReference>
<dbReference type="OMA" id="ANFVEMF"/>
<name>A0A7J6S1X0_PEROL</name>
<dbReference type="GO" id="GO:0005524">
    <property type="term" value="F:ATP binding"/>
    <property type="evidence" value="ECO:0007669"/>
    <property type="project" value="InterPro"/>
</dbReference>
<dbReference type="SMART" id="SM00382">
    <property type="entry name" value="AAA"/>
    <property type="match status" value="1"/>
</dbReference>